<dbReference type="InterPro" id="IPR004107">
    <property type="entry name" value="Integrase_SAM-like_N"/>
</dbReference>
<dbReference type="InterPro" id="IPR050090">
    <property type="entry name" value="Tyrosine_recombinase_XerCD"/>
</dbReference>
<sequence length="275" mass="31921">MSSVESFGQWLMDEGKSENTVKTYQGVLEKFLLWLEDHELEDEKLSSQNVQAYIDYLEEQDRSASTVEKVFATISVYARFIKQPEIVENIRRKEKENRRNEAPEFLATDRQKLLLQEVEEEGNLRNTAIVYTLLHTGIRISELCNLNRSDVVISDDKGSLTIRDLDGNEDRIIPLSREVRVHLEKYLESREDNSEILFISSANKRINPRTIQYMLKKYDVSPHLLRHTFCRKLVEKGVDISTVAKLAGHSDINVTKRYLNELPTELEDAINQTFA</sequence>
<dbReference type="InterPro" id="IPR013762">
    <property type="entry name" value="Integrase-like_cat_sf"/>
</dbReference>
<evidence type="ECO:0000256" key="1">
    <source>
        <dbReference type="ARBA" id="ARBA00008857"/>
    </source>
</evidence>
<dbReference type="GO" id="GO:0003677">
    <property type="term" value="F:DNA binding"/>
    <property type="evidence" value="ECO:0007669"/>
    <property type="project" value="UniProtKB-UniRule"/>
</dbReference>
<dbReference type="GO" id="GO:0015074">
    <property type="term" value="P:DNA integration"/>
    <property type="evidence" value="ECO:0007669"/>
    <property type="project" value="UniProtKB-KW"/>
</dbReference>
<dbReference type="CDD" id="cd00397">
    <property type="entry name" value="DNA_BRE_C"/>
    <property type="match status" value="1"/>
</dbReference>
<dbReference type="InterPro" id="IPR010998">
    <property type="entry name" value="Integrase_recombinase_N"/>
</dbReference>
<keyword evidence="4" id="KW-0233">DNA recombination</keyword>
<evidence type="ECO:0000313" key="8">
    <source>
        <dbReference type="EMBL" id="TLS38368.1"/>
    </source>
</evidence>
<protein>
    <submittedName>
        <fullName evidence="8">Recombinase XerC</fullName>
    </submittedName>
</protein>
<dbReference type="Pfam" id="PF02899">
    <property type="entry name" value="Phage_int_SAM_1"/>
    <property type="match status" value="1"/>
</dbReference>
<gene>
    <name evidence="8" type="ORF">FCL54_07310</name>
</gene>
<keyword evidence="9" id="KW-1185">Reference proteome</keyword>
<accession>A0A5R9F9Q6</accession>
<feature type="domain" description="Tyr recombinase" evidence="6">
    <location>
        <begin position="101"/>
        <end position="271"/>
    </location>
</feature>
<comment type="similarity">
    <text evidence="1">Belongs to the 'phage' integrase family.</text>
</comment>
<evidence type="ECO:0000256" key="4">
    <source>
        <dbReference type="ARBA" id="ARBA00023172"/>
    </source>
</evidence>
<proteinExistence type="inferred from homology"/>
<dbReference type="PANTHER" id="PTHR30349">
    <property type="entry name" value="PHAGE INTEGRASE-RELATED"/>
    <property type="match status" value="1"/>
</dbReference>
<dbReference type="PROSITE" id="PS51900">
    <property type="entry name" value="CB"/>
    <property type="match status" value="1"/>
</dbReference>
<dbReference type="PROSITE" id="PS51898">
    <property type="entry name" value="TYR_RECOMBINASE"/>
    <property type="match status" value="1"/>
</dbReference>
<reference evidence="8 9" key="1">
    <citation type="submission" date="2019-04" db="EMBL/GenBank/DDBJ databases">
        <title>Bacillus caeni sp. nov., a bacterium isolated from mangrove sediment.</title>
        <authorList>
            <person name="Huang H."/>
            <person name="Mo K."/>
            <person name="Hu Y."/>
        </authorList>
    </citation>
    <scope>NUCLEOTIDE SEQUENCE [LARGE SCALE GENOMIC DNA]</scope>
    <source>
        <strain evidence="8 9">HB172195</strain>
    </source>
</reference>
<dbReference type="Gene3D" id="1.10.443.10">
    <property type="entry name" value="Intergrase catalytic core"/>
    <property type="match status" value="1"/>
</dbReference>
<dbReference type="InterPro" id="IPR011010">
    <property type="entry name" value="DNA_brk_join_enz"/>
</dbReference>
<dbReference type="SUPFAM" id="SSF56349">
    <property type="entry name" value="DNA breaking-rejoining enzymes"/>
    <property type="match status" value="1"/>
</dbReference>
<feature type="domain" description="Core-binding (CB)" evidence="7">
    <location>
        <begin position="1"/>
        <end position="82"/>
    </location>
</feature>
<dbReference type="Gene3D" id="1.10.150.130">
    <property type="match status" value="1"/>
</dbReference>
<dbReference type="AlphaFoldDB" id="A0A5R9F9Q6"/>
<dbReference type="Proteomes" id="UP000308230">
    <property type="component" value="Unassembled WGS sequence"/>
</dbReference>
<evidence type="ECO:0000256" key="2">
    <source>
        <dbReference type="ARBA" id="ARBA00022908"/>
    </source>
</evidence>
<comment type="caution">
    <text evidence="8">The sequence shown here is derived from an EMBL/GenBank/DDBJ whole genome shotgun (WGS) entry which is preliminary data.</text>
</comment>
<evidence type="ECO:0000313" key="9">
    <source>
        <dbReference type="Proteomes" id="UP000308230"/>
    </source>
</evidence>
<dbReference type="InterPro" id="IPR002104">
    <property type="entry name" value="Integrase_catalytic"/>
</dbReference>
<evidence type="ECO:0000259" key="7">
    <source>
        <dbReference type="PROSITE" id="PS51900"/>
    </source>
</evidence>
<dbReference type="OrthoDB" id="974902at2"/>
<keyword evidence="3 5" id="KW-0238">DNA-binding</keyword>
<dbReference type="Pfam" id="PF00589">
    <property type="entry name" value="Phage_integrase"/>
    <property type="match status" value="1"/>
</dbReference>
<dbReference type="PANTHER" id="PTHR30349:SF41">
    <property type="entry name" value="INTEGRASE_RECOMBINASE PROTEIN MJ0367-RELATED"/>
    <property type="match status" value="1"/>
</dbReference>
<dbReference type="InterPro" id="IPR044068">
    <property type="entry name" value="CB"/>
</dbReference>
<evidence type="ECO:0000256" key="5">
    <source>
        <dbReference type="PROSITE-ProRule" id="PRU01248"/>
    </source>
</evidence>
<evidence type="ECO:0000256" key="3">
    <source>
        <dbReference type="ARBA" id="ARBA00023125"/>
    </source>
</evidence>
<evidence type="ECO:0000259" key="6">
    <source>
        <dbReference type="PROSITE" id="PS51898"/>
    </source>
</evidence>
<name>A0A5R9F9Q6_9BACL</name>
<dbReference type="EMBL" id="SWLG01000004">
    <property type="protein sequence ID" value="TLS38368.1"/>
    <property type="molecule type" value="Genomic_DNA"/>
</dbReference>
<dbReference type="GO" id="GO:0006310">
    <property type="term" value="P:DNA recombination"/>
    <property type="evidence" value="ECO:0007669"/>
    <property type="project" value="UniProtKB-KW"/>
</dbReference>
<organism evidence="8 9">
    <name type="scientific">Exobacillus caeni</name>
    <dbReference type="NCBI Taxonomy" id="2574798"/>
    <lineage>
        <taxon>Bacteria</taxon>
        <taxon>Bacillati</taxon>
        <taxon>Bacillota</taxon>
        <taxon>Bacilli</taxon>
        <taxon>Bacillales</taxon>
        <taxon>Guptibacillaceae</taxon>
        <taxon>Exobacillus</taxon>
    </lineage>
</organism>
<keyword evidence="2" id="KW-0229">DNA integration</keyword>